<keyword evidence="3 4" id="KW-0597">Phosphoprotein</keyword>
<evidence type="ECO:0000256" key="4">
    <source>
        <dbReference type="PROSITE-ProRule" id="PRU00169"/>
    </source>
</evidence>
<dbReference type="Proteomes" id="UP000187735">
    <property type="component" value="Chromosome"/>
</dbReference>
<dbReference type="GO" id="GO:0000155">
    <property type="term" value="F:phosphorelay sensor kinase activity"/>
    <property type="evidence" value="ECO:0007669"/>
    <property type="project" value="InterPro"/>
</dbReference>
<dbReference type="InterPro" id="IPR001789">
    <property type="entry name" value="Sig_transdc_resp-reg_receiver"/>
</dbReference>
<evidence type="ECO:0000256" key="5">
    <source>
        <dbReference type="SAM" id="Coils"/>
    </source>
</evidence>
<keyword evidence="9" id="KW-1185">Reference proteome</keyword>
<dbReference type="PROSITE" id="PS50110">
    <property type="entry name" value="RESPONSE_REGULATORY"/>
    <property type="match status" value="1"/>
</dbReference>
<organism evidence="8 9">
    <name type="scientific">Fuerstiella marisgermanici</name>
    <dbReference type="NCBI Taxonomy" id="1891926"/>
    <lineage>
        <taxon>Bacteria</taxon>
        <taxon>Pseudomonadati</taxon>
        <taxon>Planctomycetota</taxon>
        <taxon>Planctomycetia</taxon>
        <taxon>Planctomycetales</taxon>
        <taxon>Planctomycetaceae</taxon>
        <taxon>Fuerstiella</taxon>
    </lineage>
</organism>
<feature type="modified residue" description="4-aspartylphosphate" evidence="4">
    <location>
        <position position="483"/>
    </location>
</feature>
<accession>A0A1P8WDW7</accession>
<dbReference type="SUPFAM" id="SSF55874">
    <property type="entry name" value="ATPase domain of HSP90 chaperone/DNA topoisomerase II/histidine kinase"/>
    <property type="match status" value="1"/>
</dbReference>
<feature type="coiled-coil region" evidence="5">
    <location>
        <begin position="14"/>
        <end position="48"/>
    </location>
</feature>
<dbReference type="InterPro" id="IPR005467">
    <property type="entry name" value="His_kinase_dom"/>
</dbReference>
<evidence type="ECO:0000256" key="1">
    <source>
        <dbReference type="ARBA" id="ARBA00000085"/>
    </source>
</evidence>
<dbReference type="Gene3D" id="1.10.287.130">
    <property type="match status" value="1"/>
</dbReference>
<dbReference type="InterPro" id="IPR035965">
    <property type="entry name" value="PAS-like_dom_sf"/>
</dbReference>
<dbReference type="CDD" id="cd00082">
    <property type="entry name" value="HisKA"/>
    <property type="match status" value="1"/>
</dbReference>
<dbReference type="SMART" id="SM00448">
    <property type="entry name" value="REC"/>
    <property type="match status" value="1"/>
</dbReference>
<dbReference type="Pfam" id="PF02518">
    <property type="entry name" value="HATPase_c"/>
    <property type="match status" value="1"/>
</dbReference>
<dbReference type="Gene3D" id="3.40.50.2300">
    <property type="match status" value="1"/>
</dbReference>
<dbReference type="CDD" id="cd00156">
    <property type="entry name" value="REC"/>
    <property type="match status" value="1"/>
</dbReference>
<evidence type="ECO:0000313" key="9">
    <source>
        <dbReference type="Proteomes" id="UP000187735"/>
    </source>
</evidence>
<dbReference type="KEGG" id="fmr:Fuma_01841"/>
<dbReference type="SUPFAM" id="SSF47384">
    <property type="entry name" value="Homodimeric domain of signal transducing histidine kinase"/>
    <property type="match status" value="1"/>
</dbReference>
<dbReference type="EMBL" id="CP017641">
    <property type="protein sequence ID" value="APZ92231.1"/>
    <property type="molecule type" value="Genomic_DNA"/>
</dbReference>
<dbReference type="InterPro" id="IPR036890">
    <property type="entry name" value="HATPase_C_sf"/>
</dbReference>
<dbReference type="STRING" id="1891926.Fuma_01841"/>
<dbReference type="InterPro" id="IPR000014">
    <property type="entry name" value="PAS"/>
</dbReference>
<dbReference type="InterPro" id="IPR004358">
    <property type="entry name" value="Sig_transdc_His_kin-like_C"/>
</dbReference>
<dbReference type="PANTHER" id="PTHR43065">
    <property type="entry name" value="SENSOR HISTIDINE KINASE"/>
    <property type="match status" value="1"/>
</dbReference>
<dbReference type="PRINTS" id="PR00344">
    <property type="entry name" value="BCTRLSENSOR"/>
</dbReference>
<gene>
    <name evidence="8" type="ORF">Fuma_01841</name>
</gene>
<keyword evidence="5" id="KW-0175">Coiled coil</keyword>
<dbReference type="InterPro" id="IPR036097">
    <property type="entry name" value="HisK_dim/P_sf"/>
</dbReference>
<dbReference type="SUPFAM" id="SSF52172">
    <property type="entry name" value="CheY-like"/>
    <property type="match status" value="1"/>
</dbReference>
<dbReference type="Pfam" id="PF00072">
    <property type="entry name" value="Response_reg"/>
    <property type="match status" value="1"/>
</dbReference>
<evidence type="ECO:0000256" key="2">
    <source>
        <dbReference type="ARBA" id="ARBA00012438"/>
    </source>
</evidence>
<dbReference type="Pfam" id="PF00512">
    <property type="entry name" value="HisKA"/>
    <property type="match status" value="1"/>
</dbReference>
<evidence type="ECO:0000256" key="3">
    <source>
        <dbReference type="ARBA" id="ARBA00022553"/>
    </source>
</evidence>
<evidence type="ECO:0000313" key="8">
    <source>
        <dbReference type="EMBL" id="APZ92231.1"/>
    </source>
</evidence>
<dbReference type="PANTHER" id="PTHR43065:SF42">
    <property type="entry name" value="TWO-COMPONENT SENSOR PPRA"/>
    <property type="match status" value="1"/>
</dbReference>
<comment type="catalytic activity">
    <reaction evidence="1">
        <text>ATP + protein L-histidine = ADP + protein N-phospho-L-histidine.</text>
        <dbReference type="EC" id="2.7.13.3"/>
    </reaction>
</comment>
<dbReference type="PROSITE" id="PS50109">
    <property type="entry name" value="HIS_KIN"/>
    <property type="match status" value="1"/>
</dbReference>
<dbReference type="OrthoDB" id="5287556at2"/>
<dbReference type="Gene3D" id="3.30.565.10">
    <property type="entry name" value="Histidine kinase-like ATPase, C-terminal domain"/>
    <property type="match status" value="1"/>
</dbReference>
<proteinExistence type="predicted"/>
<dbReference type="AlphaFoldDB" id="A0A1P8WDW7"/>
<evidence type="ECO:0000259" key="7">
    <source>
        <dbReference type="PROSITE" id="PS50110"/>
    </source>
</evidence>
<dbReference type="Gene3D" id="3.30.450.20">
    <property type="entry name" value="PAS domain"/>
    <property type="match status" value="1"/>
</dbReference>
<feature type="domain" description="Histidine kinase" evidence="6">
    <location>
        <begin position="186"/>
        <end position="409"/>
    </location>
</feature>
<sequence>MNVSETKSGTTSTREQLIEDLQQHQFELQQQNTELRRAHEELNHATERFHELWNDAPVGYLSLDRSGVITVANRRARTLLGHIAPVQEGVSLQRFLTRESNLTFRQHMWSVASSDVPVVAEFQLKTPEDVAEVWIRVESTATSEGEYRFAVIDISRQKAAEAKQRALASQLRQSQKMEVLNEMSAGIAHDFNNILQVIVGCAELSKTELAARGESTMLIDKLLDGAQRGVDLTGRLLAFSRRSSLTARTVDLRELVENTVDMAARTVPECISIESHVPRTSLPINADGNLIEQALLNLCVNARDAMPQGGCMQVRADHCEISDLLLDDGTRLPPGPYAVITVCDDGEGMDDATRRKLFDPFYTTKETKSGTGLGLSIVYGIVRQHGGGITVDSRLGHGAIFTIYLPLSTESPSDDVAESPDSHNAYAHGSGTILVAEDEPAIREVLSCTLLNAGYNVITANDGLHALELIESFEGRIDLLLTDAIMPRKSGKDVCSQFHVRFAGAPVVFLTGHGDSVVDRQFLDEHQAQILSKPIRFNALLEMIGSRLECGER</sequence>
<dbReference type="EC" id="2.7.13.3" evidence="2"/>
<dbReference type="RefSeq" id="WP_077023885.1">
    <property type="nucleotide sequence ID" value="NZ_CP017641.1"/>
</dbReference>
<dbReference type="InterPro" id="IPR011006">
    <property type="entry name" value="CheY-like_superfamily"/>
</dbReference>
<dbReference type="InterPro" id="IPR003594">
    <property type="entry name" value="HATPase_dom"/>
</dbReference>
<dbReference type="SMART" id="SM00388">
    <property type="entry name" value="HisKA"/>
    <property type="match status" value="1"/>
</dbReference>
<dbReference type="InterPro" id="IPR003661">
    <property type="entry name" value="HisK_dim/P_dom"/>
</dbReference>
<dbReference type="SUPFAM" id="SSF55785">
    <property type="entry name" value="PYP-like sensor domain (PAS domain)"/>
    <property type="match status" value="1"/>
</dbReference>
<evidence type="ECO:0000259" key="6">
    <source>
        <dbReference type="PROSITE" id="PS50109"/>
    </source>
</evidence>
<dbReference type="NCBIfam" id="TIGR00229">
    <property type="entry name" value="sensory_box"/>
    <property type="match status" value="1"/>
</dbReference>
<dbReference type="SMART" id="SM00387">
    <property type="entry name" value="HATPase_c"/>
    <property type="match status" value="1"/>
</dbReference>
<feature type="domain" description="Response regulatory" evidence="7">
    <location>
        <begin position="432"/>
        <end position="548"/>
    </location>
</feature>
<reference evidence="8 9" key="1">
    <citation type="journal article" date="2016" name="Front. Microbiol.">
        <title>Fuerstia marisgermanicae gen. nov., sp. nov., an Unusual Member of the Phylum Planctomycetes from the German Wadden Sea.</title>
        <authorList>
            <person name="Kohn T."/>
            <person name="Heuer A."/>
            <person name="Jogler M."/>
            <person name="Vollmers J."/>
            <person name="Boedeker C."/>
            <person name="Bunk B."/>
            <person name="Rast P."/>
            <person name="Borchert D."/>
            <person name="Glockner I."/>
            <person name="Freese H.M."/>
            <person name="Klenk H.P."/>
            <person name="Overmann J."/>
            <person name="Kaster A.K."/>
            <person name="Rohde M."/>
            <person name="Wiegand S."/>
            <person name="Jogler C."/>
        </authorList>
    </citation>
    <scope>NUCLEOTIDE SEQUENCE [LARGE SCALE GENOMIC DNA]</scope>
    <source>
        <strain evidence="8 9">NH11</strain>
    </source>
</reference>
<name>A0A1P8WDW7_9PLAN</name>
<protein>
    <recommendedName>
        <fullName evidence="2">histidine kinase</fullName>
        <ecNumber evidence="2">2.7.13.3</ecNumber>
    </recommendedName>
</protein>